<accession>A0ABW1SQI5</accession>
<dbReference type="SUPFAM" id="SSF160379">
    <property type="entry name" value="SP0830-like"/>
    <property type="match status" value="1"/>
</dbReference>
<keyword evidence="2" id="KW-1185">Reference proteome</keyword>
<dbReference type="Pfam" id="PF08002">
    <property type="entry name" value="DUF1697"/>
    <property type="match status" value="1"/>
</dbReference>
<protein>
    <submittedName>
        <fullName evidence="1">DUF1697 domain-containing protein</fullName>
    </submittedName>
</protein>
<dbReference type="PANTHER" id="PTHR36439:SF1">
    <property type="entry name" value="DUF1697 DOMAIN-CONTAINING PROTEIN"/>
    <property type="match status" value="1"/>
</dbReference>
<organism evidence="1 2">
    <name type="scientific">Levilactobacillus tongjiangensis</name>
    <dbReference type="NCBI Taxonomy" id="2486023"/>
    <lineage>
        <taxon>Bacteria</taxon>
        <taxon>Bacillati</taxon>
        <taxon>Bacillota</taxon>
        <taxon>Bacilli</taxon>
        <taxon>Lactobacillales</taxon>
        <taxon>Lactobacillaceae</taxon>
        <taxon>Levilactobacillus</taxon>
    </lineage>
</organism>
<name>A0ABW1SQI5_9LACO</name>
<proteinExistence type="predicted"/>
<dbReference type="Gene3D" id="3.30.70.1260">
    <property type="entry name" value="bacterial protein sp0830 like"/>
    <property type="match status" value="1"/>
</dbReference>
<dbReference type="RefSeq" id="WP_125692190.1">
    <property type="nucleotide sequence ID" value="NZ_JBHSSK010000007.1"/>
</dbReference>
<dbReference type="PANTHER" id="PTHR36439">
    <property type="entry name" value="BLL4334 PROTEIN"/>
    <property type="match status" value="1"/>
</dbReference>
<evidence type="ECO:0000313" key="2">
    <source>
        <dbReference type="Proteomes" id="UP001596254"/>
    </source>
</evidence>
<dbReference type="PIRSF" id="PIRSF008502">
    <property type="entry name" value="UCP008502"/>
    <property type="match status" value="1"/>
</dbReference>
<dbReference type="Gene3D" id="3.30.70.1280">
    <property type="entry name" value="SP0830-like domains"/>
    <property type="match status" value="1"/>
</dbReference>
<dbReference type="InterPro" id="IPR012545">
    <property type="entry name" value="DUF1697"/>
</dbReference>
<evidence type="ECO:0000313" key="1">
    <source>
        <dbReference type="EMBL" id="MFC6206291.1"/>
    </source>
</evidence>
<dbReference type="Proteomes" id="UP001596254">
    <property type="component" value="Unassembled WGS sequence"/>
</dbReference>
<reference evidence="2" key="1">
    <citation type="journal article" date="2019" name="Int. J. Syst. Evol. Microbiol.">
        <title>The Global Catalogue of Microorganisms (GCM) 10K type strain sequencing project: providing services to taxonomists for standard genome sequencing and annotation.</title>
        <authorList>
            <consortium name="The Broad Institute Genomics Platform"/>
            <consortium name="The Broad Institute Genome Sequencing Center for Infectious Disease"/>
            <person name="Wu L."/>
            <person name="Ma J."/>
        </authorList>
    </citation>
    <scope>NUCLEOTIDE SEQUENCE [LARGE SCALE GENOMIC DNA]</scope>
    <source>
        <strain evidence="2">CCM 8905</strain>
    </source>
</reference>
<comment type="caution">
    <text evidence="1">The sequence shown here is derived from an EMBL/GenBank/DDBJ whole genome shotgun (WGS) entry which is preliminary data.</text>
</comment>
<gene>
    <name evidence="1" type="ORF">ACFP1G_02205</name>
</gene>
<sequence length="182" mass="20636">MNYLLLLRGINVGGKHRVPMADLRALLTAGGFTDVRSYINSGNLFVTSDQPAAVCEATVTEILTRNFDFPIDFRLLAQPDFLADLALAPAWWGADSQLRHNALFKLNTYEPQWDDWLTAHQTTDYDRVLITPTVIFWTSTLKINFSRSFYSKIAGTAFYKQTSARNYNTTVKLKNLLEAPHD</sequence>
<dbReference type="EMBL" id="JBHSSK010000007">
    <property type="protein sequence ID" value="MFC6206291.1"/>
    <property type="molecule type" value="Genomic_DNA"/>
</dbReference>